<evidence type="ECO:0000256" key="1">
    <source>
        <dbReference type="ARBA" id="ARBA00006484"/>
    </source>
</evidence>
<protein>
    <recommendedName>
        <fullName evidence="7">Short chain oxidoreductase/dehydrogenase</fullName>
    </recommendedName>
</protein>
<proteinExistence type="inferred from homology"/>
<dbReference type="InterPro" id="IPR002347">
    <property type="entry name" value="SDR_fam"/>
</dbReference>
<dbReference type="SUPFAM" id="SSF51735">
    <property type="entry name" value="NAD(P)-binding Rossmann-fold domains"/>
    <property type="match status" value="1"/>
</dbReference>
<evidence type="ECO:0000256" key="3">
    <source>
        <dbReference type="ARBA" id="ARBA00023002"/>
    </source>
</evidence>
<dbReference type="PROSITE" id="PS00061">
    <property type="entry name" value="ADH_SHORT"/>
    <property type="match status" value="1"/>
</dbReference>
<dbReference type="PRINTS" id="PR00081">
    <property type="entry name" value="GDHRDH"/>
</dbReference>
<reference evidence="5" key="2">
    <citation type="journal article" date="2023" name="IMA Fungus">
        <title>Comparative genomic study of the Penicillium genus elucidates a diverse pangenome and 15 lateral gene transfer events.</title>
        <authorList>
            <person name="Petersen C."/>
            <person name="Sorensen T."/>
            <person name="Nielsen M.R."/>
            <person name="Sondergaard T.E."/>
            <person name="Sorensen J.L."/>
            <person name="Fitzpatrick D.A."/>
            <person name="Frisvad J.C."/>
            <person name="Nielsen K.L."/>
        </authorList>
    </citation>
    <scope>NUCLEOTIDE SEQUENCE</scope>
    <source>
        <strain evidence="5">IBT 29677</strain>
    </source>
</reference>
<dbReference type="AlphaFoldDB" id="A0A9W9W5I6"/>
<keyword evidence="3" id="KW-0560">Oxidoreductase</keyword>
<comment type="similarity">
    <text evidence="1 4">Belongs to the short-chain dehydrogenases/reductases (SDR) family.</text>
</comment>
<evidence type="ECO:0000313" key="5">
    <source>
        <dbReference type="EMBL" id="KAJ5403802.1"/>
    </source>
</evidence>
<dbReference type="GO" id="GO:0016491">
    <property type="term" value="F:oxidoreductase activity"/>
    <property type="evidence" value="ECO:0007669"/>
    <property type="project" value="UniProtKB-KW"/>
</dbReference>
<comment type="caution">
    <text evidence="5">The sequence shown here is derived from an EMBL/GenBank/DDBJ whole genome shotgun (WGS) entry which is preliminary data.</text>
</comment>
<dbReference type="GeneID" id="81367290"/>
<evidence type="ECO:0000256" key="4">
    <source>
        <dbReference type="RuleBase" id="RU000363"/>
    </source>
</evidence>
<dbReference type="Pfam" id="PF00106">
    <property type="entry name" value="adh_short"/>
    <property type="match status" value="1"/>
</dbReference>
<dbReference type="InterPro" id="IPR020904">
    <property type="entry name" value="Sc_DH/Rdtase_CS"/>
</dbReference>
<organism evidence="5 6">
    <name type="scientific">Penicillium cosmopolitanum</name>
    <dbReference type="NCBI Taxonomy" id="1131564"/>
    <lineage>
        <taxon>Eukaryota</taxon>
        <taxon>Fungi</taxon>
        <taxon>Dikarya</taxon>
        <taxon>Ascomycota</taxon>
        <taxon>Pezizomycotina</taxon>
        <taxon>Eurotiomycetes</taxon>
        <taxon>Eurotiomycetidae</taxon>
        <taxon>Eurotiales</taxon>
        <taxon>Aspergillaceae</taxon>
        <taxon>Penicillium</taxon>
    </lineage>
</organism>
<dbReference type="RefSeq" id="XP_056491044.1">
    <property type="nucleotide sequence ID" value="XM_056628310.1"/>
</dbReference>
<evidence type="ECO:0000256" key="2">
    <source>
        <dbReference type="ARBA" id="ARBA00022857"/>
    </source>
</evidence>
<dbReference type="OrthoDB" id="1274115at2759"/>
<dbReference type="Proteomes" id="UP001147747">
    <property type="component" value="Unassembled WGS sequence"/>
</dbReference>
<dbReference type="CDD" id="cd05374">
    <property type="entry name" value="17beta-HSD-like_SDR_c"/>
    <property type="match status" value="1"/>
</dbReference>
<dbReference type="EMBL" id="JAPZBU010000005">
    <property type="protein sequence ID" value="KAJ5403802.1"/>
    <property type="molecule type" value="Genomic_DNA"/>
</dbReference>
<accession>A0A9W9W5I6</accession>
<dbReference type="InterPro" id="IPR051911">
    <property type="entry name" value="SDR_oxidoreductase"/>
</dbReference>
<keyword evidence="2" id="KW-0521">NADP</keyword>
<dbReference type="PRINTS" id="PR00080">
    <property type="entry name" value="SDRFAMILY"/>
</dbReference>
<dbReference type="Gene3D" id="3.40.50.720">
    <property type="entry name" value="NAD(P)-binding Rossmann-like Domain"/>
    <property type="match status" value="1"/>
</dbReference>
<dbReference type="PANTHER" id="PTHR43976">
    <property type="entry name" value="SHORT CHAIN DEHYDROGENASE"/>
    <property type="match status" value="1"/>
</dbReference>
<sequence>MPQQTWIITGSSSGLGATLAEAVLRSGHRVLATARNPSKAAIEYPQISELGGIWIELDVTSTETSELVKEAIQTHFDGTIDVVVNNAAYSLLGSIEDMSEEEILMQFSTNVFGPVRVLKGVLPFMRKKRSGTVVNVGSIAGIDGLPCCAMYAGSKFALEGMSESLSKELKPFNIRVLIVEPGQFRTKFLSSFATPAAGLRDDYTGTPVDVTLQAFKAHDGAQQGDPAKAALRILETVTGTGMGAGKEDLQRLILGPDCYARFQSKANSLLENLDRMKEISHSTSFE</sequence>
<evidence type="ECO:0008006" key="7">
    <source>
        <dbReference type="Google" id="ProtNLM"/>
    </source>
</evidence>
<evidence type="ECO:0000313" key="6">
    <source>
        <dbReference type="Proteomes" id="UP001147747"/>
    </source>
</evidence>
<dbReference type="PANTHER" id="PTHR43976:SF16">
    <property type="entry name" value="SHORT-CHAIN DEHYDROGENASE_REDUCTASE FAMILY PROTEIN"/>
    <property type="match status" value="1"/>
</dbReference>
<gene>
    <name evidence="5" type="ORF">N7509_003673</name>
</gene>
<dbReference type="InterPro" id="IPR036291">
    <property type="entry name" value="NAD(P)-bd_dom_sf"/>
</dbReference>
<name>A0A9W9W5I6_9EURO</name>
<reference evidence="5" key="1">
    <citation type="submission" date="2022-12" db="EMBL/GenBank/DDBJ databases">
        <authorList>
            <person name="Petersen C."/>
        </authorList>
    </citation>
    <scope>NUCLEOTIDE SEQUENCE</scope>
    <source>
        <strain evidence="5">IBT 29677</strain>
    </source>
</reference>
<keyword evidence="6" id="KW-1185">Reference proteome</keyword>